<evidence type="ECO:0000313" key="8">
    <source>
        <dbReference type="EMBL" id="MRX79160.1"/>
    </source>
</evidence>
<dbReference type="InterPro" id="IPR001650">
    <property type="entry name" value="Helicase_C-like"/>
</dbReference>
<dbReference type="AlphaFoldDB" id="A0A7K0G6Q9"/>
<dbReference type="InterPro" id="IPR027417">
    <property type="entry name" value="P-loop_NTPase"/>
</dbReference>
<dbReference type="RefSeq" id="WP_154324034.1">
    <property type="nucleotide sequence ID" value="NZ_VTFZ01000001.1"/>
</dbReference>
<name>A0A7K0G6Q9_9ACTN</name>
<dbReference type="InterPro" id="IPR024975">
    <property type="entry name" value="NOV_C"/>
</dbReference>
<protein>
    <submittedName>
        <fullName evidence="8">DUF3883 domain-containing protein</fullName>
    </submittedName>
</protein>
<dbReference type="Pfam" id="PF00176">
    <property type="entry name" value="SNF2-rel_dom"/>
    <property type="match status" value="1"/>
</dbReference>
<keyword evidence="4" id="KW-0067">ATP-binding</keyword>
<evidence type="ECO:0000256" key="2">
    <source>
        <dbReference type="ARBA" id="ARBA00022801"/>
    </source>
</evidence>
<keyword evidence="2" id="KW-0378">Hydrolase</keyword>
<dbReference type="InterPro" id="IPR049730">
    <property type="entry name" value="SNF2/RAD54-like_C"/>
</dbReference>
<dbReference type="GO" id="GO:0005524">
    <property type="term" value="F:ATP binding"/>
    <property type="evidence" value="ECO:0007669"/>
    <property type="project" value="UniProtKB-KW"/>
</dbReference>
<keyword evidence="5" id="KW-0175">Coiled coil</keyword>
<evidence type="ECO:0000259" key="6">
    <source>
        <dbReference type="PROSITE" id="PS51192"/>
    </source>
</evidence>
<dbReference type="GO" id="GO:0004386">
    <property type="term" value="F:helicase activity"/>
    <property type="evidence" value="ECO:0007669"/>
    <property type="project" value="UniProtKB-KW"/>
</dbReference>
<evidence type="ECO:0000256" key="5">
    <source>
        <dbReference type="SAM" id="Coils"/>
    </source>
</evidence>
<keyword evidence="3" id="KW-0347">Helicase</keyword>
<evidence type="ECO:0000256" key="1">
    <source>
        <dbReference type="ARBA" id="ARBA00022741"/>
    </source>
</evidence>
<dbReference type="Gene3D" id="3.40.50.300">
    <property type="entry name" value="P-loop containing nucleotide triphosphate hydrolases"/>
    <property type="match status" value="1"/>
</dbReference>
<dbReference type="SMART" id="SM00487">
    <property type="entry name" value="DEXDc"/>
    <property type="match status" value="1"/>
</dbReference>
<dbReference type="Gene3D" id="3.40.50.10810">
    <property type="entry name" value="Tandem AAA-ATPase domain"/>
    <property type="match status" value="1"/>
</dbReference>
<proteinExistence type="predicted"/>
<dbReference type="SMART" id="SM00490">
    <property type="entry name" value="HELICc"/>
    <property type="match status" value="1"/>
</dbReference>
<dbReference type="PANTHER" id="PTHR45766">
    <property type="entry name" value="DNA ANNEALING HELICASE AND ENDONUCLEASE ZRANB3 FAMILY MEMBER"/>
    <property type="match status" value="1"/>
</dbReference>
<accession>A0A7K0G6Q9</accession>
<evidence type="ECO:0000313" key="9">
    <source>
        <dbReference type="Proteomes" id="UP000470010"/>
    </source>
</evidence>
<dbReference type="SUPFAM" id="SSF52540">
    <property type="entry name" value="P-loop containing nucleoside triphosphate hydrolases"/>
    <property type="match status" value="2"/>
</dbReference>
<gene>
    <name evidence="8" type="ORF">GJE22_00815</name>
</gene>
<dbReference type="InterPro" id="IPR000330">
    <property type="entry name" value="SNF2_N"/>
</dbReference>
<dbReference type="InterPro" id="IPR057342">
    <property type="entry name" value="DEXDc_RapA"/>
</dbReference>
<keyword evidence="9" id="KW-1185">Reference proteome</keyword>
<dbReference type="Proteomes" id="UP000470010">
    <property type="component" value="Unassembled WGS sequence"/>
</dbReference>
<dbReference type="PROSITE" id="PS51192">
    <property type="entry name" value="HELICASE_ATP_BIND_1"/>
    <property type="match status" value="1"/>
</dbReference>
<comment type="caution">
    <text evidence="8">The sequence shown here is derived from an EMBL/GenBank/DDBJ whole genome shotgun (WGS) entry which is preliminary data.</text>
</comment>
<sequence length="1199" mass="136196">MTKLEDIRVGSQLTGVVGDKVVTAVAVEWFGNYALTLTYRTEDNVLGETMLYRDMEPNLRLVSSSQWTFDADPSELKLVSEAYRINLAHLFDPYLAVRTSAIDPLPHQISAVYQNMLPKMPLRYVLADDPGAGKTIMAGLLVKEMLARGDLKRCLIVCPGNLVEQWQDELYRKFGLKFTILTNDLLEASVTRNAFKENDLCIARLDKLSRSEDVQALLKDTTWDLVVVDEAHKMSATVFGGEVKYTKRYQLGQLLGETTENLLLMTATPHNGKPEDFQLFMALIDRDRFEGARHRKQKPRELTPPDAFTHDVPENVFKPDFDVSDVMRRLVKEELLRFDGRPLFPERRAQTVTYTLSPAEADLYALVTDYVTEEFNRADRLDGKRKNSVGFALTILQRRLASSPEAIYQSLRRRRERLESRLLEVRDQANGTGSYSTIFNQFDEDFDEDDYTPEELEGMEDDVIDTASASATAAELEAEIATLKLLERKANEVRMSGEDRKWDELSRLLQDNSDMFGPDGRREKLIVFTEHKDTLEYLATKIRQLLGSQDAVLTIKGGMPRDERHKAEELFKQDKNVRILVATDAAGEGINLQRAHLMVNYDLPWNPNRIEQRFGRVHRIGQTEVCHLWNLVAKETREGQVFDRLFQKLEEERTALGGRVFDILGRVTFEDKPLRELLVEAIRYGDRPDVRDRLNQVVDSSLDGDALKRLLEEYALTSDVMDVHSVMKIKEDMERMEARKLEPHFIEAFFVEAMRRLGGRISEREDGRYEVLEVPFSVRSHDMRIGIADPVLRSYERICFEKERVQIPGGVTADLVCPGHPLLDATVSVILEQSLGTLRQGAVLVDDDETADTPRFLFYVESAIQDGTVLPDGTKKTVSRAVHFVEIDYDGNTFDAGYAPYLDYRPATEAERASMEAVFAEELGWLESDPDKIATDFAIRNIIPEHIGEVRTRTLAQVAKVQKAVDTRLRAEINYWDYRAGELADREHAGKKNARLNSKQAERRANELAERLQRRMDQLDRQKQLSPMPPRVVGGALVVPASMLHESATADPNGQSNDAATKRKTELAAMDAIMAIERELGYAPRDVSEQRGIGYDILSRVPDDMRDGDDPVTRMVEVKGRIAGGDTITLTKNEILCGLNKPECWILAIVEVDGRTTKTTYLRRPALRAPSFAENSVNYDMGRLIESAEVVLERTDTWL</sequence>
<dbReference type="Pfam" id="PF13020">
    <property type="entry name" value="NOV_C"/>
    <property type="match status" value="1"/>
</dbReference>
<dbReference type="Pfam" id="PF00271">
    <property type="entry name" value="Helicase_C"/>
    <property type="match status" value="1"/>
</dbReference>
<feature type="domain" description="Helicase ATP-binding" evidence="6">
    <location>
        <begin position="115"/>
        <end position="287"/>
    </location>
</feature>
<dbReference type="PROSITE" id="PS51194">
    <property type="entry name" value="HELICASE_CTER"/>
    <property type="match status" value="1"/>
</dbReference>
<dbReference type="InterPro" id="IPR038718">
    <property type="entry name" value="SNF2-like_sf"/>
</dbReference>
<feature type="coiled-coil region" evidence="5">
    <location>
        <begin position="991"/>
        <end position="1025"/>
    </location>
</feature>
<dbReference type="PANTHER" id="PTHR45766:SF6">
    <property type="entry name" value="SWI_SNF-RELATED MATRIX-ASSOCIATED ACTIN-DEPENDENT REGULATOR OF CHROMATIN SUBFAMILY A-LIKE PROTEIN 1"/>
    <property type="match status" value="1"/>
</dbReference>
<dbReference type="CDD" id="cd18011">
    <property type="entry name" value="DEXDc_RapA"/>
    <property type="match status" value="1"/>
</dbReference>
<dbReference type="GO" id="GO:0016787">
    <property type="term" value="F:hydrolase activity"/>
    <property type="evidence" value="ECO:0007669"/>
    <property type="project" value="UniProtKB-KW"/>
</dbReference>
<evidence type="ECO:0000256" key="3">
    <source>
        <dbReference type="ARBA" id="ARBA00022806"/>
    </source>
</evidence>
<organism evidence="8 9">
    <name type="scientific">Enorma shizhengliae</name>
    <dbReference type="NCBI Taxonomy" id="2606615"/>
    <lineage>
        <taxon>Bacteria</taxon>
        <taxon>Bacillati</taxon>
        <taxon>Actinomycetota</taxon>
        <taxon>Coriobacteriia</taxon>
        <taxon>Coriobacteriales</taxon>
        <taxon>Coriobacteriaceae</taxon>
        <taxon>Enorma</taxon>
    </lineage>
</organism>
<dbReference type="CDD" id="cd18793">
    <property type="entry name" value="SF2_C_SNF"/>
    <property type="match status" value="1"/>
</dbReference>
<evidence type="ECO:0000259" key="7">
    <source>
        <dbReference type="PROSITE" id="PS51194"/>
    </source>
</evidence>
<dbReference type="EMBL" id="VTFZ01000001">
    <property type="protein sequence ID" value="MRX79160.1"/>
    <property type="molecule type" value="Genomic_DNA"/>
</dbReference>
<evidence type="ECO:0000256" key="4">
    <source>
        <dbReference type="ARBA" id="ARBA00022840"/>
    </source>
</evidence>
<dbReference type="InterPro" id="IPR014001">
    <property type="entry name" value="Helicase_ATP-bd"/>
</dbReference>
<keyword evidence="1" id="KW-0547">Nucleotide-binding</keyword>
<feature type="domain" description="Helicase C-terminal" evidence="7">
    <location>
        <begin position="508"/>
        <end position="664"/>
    </location>
</feature>
<reference evidence="9" key="1">
    <citation type="submission" date="2019-08" db="EMBL/GenBank/DDBJ databases">
        <title>Arthrobacter sp. nov., isolated from plateau pika and Tibetan wild ass.</title>
        <authorList>
            <person name="Ge Y."/>
        </authorList>
    </citation>
    <scope>NUCLEOTIDE SEQUENCE [LARGE SCALE GENOMIC DNA]</scope>
    <source>
        <strain evidence="9">HF-1365</strain>
    </source>
</reference>